<protein>
    <submittedName>
        <fullName evidence="1">Uncharacterized protein</fullName>
    </submittedName>
</protein>
<comment type="caution">
    <text evidence="1">The sequence shown here is derived from an EMBL/GenBank/DDBJ whole genome shotgun (WGS) entry which is preliminary data.</text>
</comment>
<organism evidence="1 2">
    <name type="scientific">Mythimna loreyi</name>
    <dbReference type="NCBI Taxonomy" id="667449"/>
    <lineage>
        <taxon>Eukaryota</taxon>
        <taxon>Metazoa</taxon>
        <taxon>Ecdysozoa</taxon>
        <taxon>Arthropoda</taxon>
        <taxon>Hexapoda</taxon>
        <taxon>Insecta</taxon>
        <taxon>Pterygota</taxon>
        <taxon>Neoptera</taxon>
        <taxon>Endopterygota</taxon>
        <taxon>Lepidoptera</taxon>
        <taxon>Glossata</taxon>
        <taxon>Ditrysia</taxon>
        <taxon>Noctuoidea</taxon>
        <taxon>Noctuidae</taxon>
        <taxon>Noctuinae</taxon>
        <taxon>Hadenini</taxon>
        <taxon>Mythimna</taxon>
    </lineage>
</organism>
<keyword evidence="2" id="KW-1185">Reference proteome</keyword>
<proteinExistence type="predicted"/>
<evidence type="ECO:0000313" key="1">
    <source>
        <dbReference type="EMBL" id="KAJ8723461.1"/>
    </source>
</evidence>
<reference evidence="1" key="1">
    <citation type="submission" date="2023-03" db="EMBL/GenBank/DDBJ databases">
        <title>Chromosome-level genomes of two armyworms, Mythimna separata and Mythimna loreyi, provide insights into the biosynthesis and reception of sex pheromones.</title>
        <authorList>
            <person name="Zhao H."/>
        </authorList>
    </citation>
    <scope>NUCLEOTIDE SEQUENCE</scope>
    <source>
        <strain evidence="1">BeijingLab</strain>
    </source>
</reference>
<dbReference type="EMBL" id="CM056790">
    <property type="protein sequence ID" value="KAJ8723461.1"/>
    <property type="molecule type" value="Genomic_DNA"/>
</dbReference>
<dbReference type="Proteomes" id="UP001231649">
    <property type="component" value="Chromosome 14"/>
</dbReference>
<sequence length="278" mass="31806">MKTCRRNFPSKPIITNTDTCICQGLCLMREFRLKHAEKKCSFEDVPGSTYKTEDFVTGSSYDGEWFRGKGMHGHGVYTFRNGVVYEGAFEDGHMHGKGELRYQTAVGKVVIRGWWKKDTNIVRKIIFDGSVVYKEEDWEYCRMPDRRYPVEFEAGLQPAGNSYLTSYKPAIKIPQGCYDSGDGIYEPVGKMVYTYDLSKGIRRPSVQEQKWIVENCRYGNNVPLGPRKDLYETFLEPTLKLAPEPLPKITTKTAKRRMKYKTSKPKTVSSGTGSGFLF</sequence>
<gene>
    <name evidence="1" type="ORF">PYW08_003373</name>
</gene>
<name>A0ACC2QT80_9NEOP</name>
<evidence type="ECO:0000313" key="2">
    <source>
        <dbReference type="Proteomes" id="UP001231649"/>
    </source>
</evidence>
<accession>A0ACC2QT80</accession>